<dbReference type="Proteomes" id="UP001243623">
    <property type="component" value="Chromosome"/>
</dbReference>
<gene>
    <name evidence="1" type="ORF">P3F81_12225</name>
</gene>
<evidence type="ECO:0000313" key="2">
    <source>
        <dbReference type="Proteomes" id="UP001243623"/>
    </source>
</evidence>
<protein>
    <submittedName>
        <fullName evidence="1">Uncharacterized protein</fullName>
    </submittedName>
</protein>
<dbReference type="EMBL" id="CP120678">
    <property type="protein sequence ID" value="WIW70635.1"/>
    <property type="molecule type" value="Genomic_DNA"/>
</dbReference>
<evidence type="ECO:0000313" key="1">
    <source>
        <dbReference type="EMBL" id="WIW70635.1"/>
    </source>
</evidence>
<dbReference type="KEGG" id="sgbi:P3F81_12225"/>
<organism evidence="1 2">
    <name type="scientific">Selenobaculum gibii</name>
    <dbReference type="NCBI Taxonomy" id="3054208"/>
    <lineage>
        <taxon>Bacteria</taxon>
        <taxon>Bacillati</taxon>
        <taxon>Bacillota</taxon>
        <taxon>Negativicutes</taxon>
        <taxon>Selenomonadales</taxon>
        <taxon>Selenomonadaceae</taxon>
        <taxon>Selenobaculum</taxon>
    </lineage>
</organism>
<accession>A0A9Y2AJL2</accession>
<sequence length="163" mass="18802">MAKRKTKIDVAKENQLNLFEMIEEINPKKFAKEDYQKETKPLGLRIKDAISEAIKNCGLKRYEIAGRMSEYLGMEITESMLNAYTAESKEGYRMPAEYFPIFCKITKDYTMLDILVSASGGRMVKSDEIYLLELGRLSQAEKAIQKKKRQLTNEWNGLRGDVQ</sequence>
<name>A0A9Y2AJL2_9FIRM</name>
<dbReference type="RefSeq" id="WP_309320477.1">
    <property type="nucleotide sequence ID" value="NZ_CP120678.1"/>
</dbReference>
<reference evidence="1" key="1">
    <citation type="submission" date="2023-03" db="EMBL/GenBank/DDBJ databases">
        <title>Selenobaculum gbiensis gen. nov. sp. nov., a new bacterium isolated from the gut microbiota of IBD patient.</title>
        <authorList>
            <person name="Yeo S."/>
            <person name="Park H."/>
            <person name="Huh C.S."/>
        </authorList>
    </citation>
    <scope>NUCLEOTIDE SEQUENCE</scope>
    <source>
        <strain evidence="1">ICN-92133</strain>
    </source>
</reference>
<keyword evidence="2" id="KW-1185">Reference proteome</keyword>
<dbReference type="AlphaFoldDB" id="A0A9Y2AJL2"/>
<proteinExistence type="predicted"/>